<keyword evidence="4" id="KW-0347">Helicase</keyword>
<feature type="domain" description="Helicase ATP-binding" evidence="2">
    <location>
        <begin position="527"/>
        <end position="685"/>
    </location>
</feature>
<dbReference type="PANTHER" id="PTHR10799">
    <property type="entry name" value="SNF2/RAD54 HELICASE FAMILY"/>
    <property type="match status" value="1"/>
</dbReference>
<evidence type="ECO:0000259" key="2">
    <source>
        <dbReference type="PROSITE" id="PS51192"/>
    </source>
</evidence>
<dbReference type="PROSITE" id="PS51192">
    <property type="entry name" value="HELICASE_ATP_BIND_1"/>
    <property type="match status" value="1"/>
</dbReference>
<keyword evidence="4" id="KW-0547">Nucleotide-binding</keyword>
<evidence type="ECO:0000313" key="4">
    <source>
        <dbReference type="EMBL" id="SFY38244.1"/>
    </source>
</evidence>
<dbReference type="PROSITE" id="PS51194">
    <property type="entry name" value="HELICASE_CTER"/>
    <property type="match status" value="1"/>
</dbReference>
<dbReference type="Pfam" id="PF00176">
    <property type="entry name" value="SNF2-rel_dom"/>
    <property type="match status" value="1"/>
</dbReference>
<organism evidence="4 5">
    <name type="scientific">Streptomyces atratus</name>
    <dbReference type="NCBI Taxonomy" id="1893"/>
    <lineage>
        <taxon>Bacteria</taxon>
        <taxon>Bacillati</taxon>
        <taxon>Actinomycetota</taxon>
        <taxon>Actinomycetes</taxon>
        <taxon>Kitasatosporales</taxon>
        <taxon>Streptomycetaceae</taxon>
        <taxon>Streptomyces</taxon>
    </lineage>
</organism>
<dbReference type="EMBL" id="FPJO01000022">
    <property type="protein sequence ID" value="SFY38244.1"/>
    <property type="molecule type" value="Genomic_DNA"/>
</dbReference>
<sequence length="979" mass="106097">MVGSDGERDAVRTTWDMMGRKRMAQVVVRESATGTRSAPPLATPEATAFASDLLGEGCAAVFLPGEPARLGRLLLWNPAGAAIGYSMVPAGVETQSVELVLPHGRSVRRRRVKGYALPVAVAVAALAGTRPAHPAAAAWQAAARFALRMLADGRLHPALTPAGYDTWQAGPFTAAQRQTLDALAAAFPPHAHCLPEPGPAPLRIAEPAALVRQFCDAVADELVRTPAAPLAMGALPYAWREARAVPALREWAEETATAFTAEVGVSLRVDVPEGRRQRFRAVLQVHTAADPSLVVEAARLWSEPAEVEQLLGPRAETETLLALRRGARAWPPLQRLLQDAAPDQLRLTDDEAFDLLGDATDTLRTAGIDVHWPRELVKALTATAEIGQRTTPGSSAGGLLDTDALLDFRWQISLGGEPLTEAEMDALAEARRPLVRLRDQWVVADPRLVARVGRRRMEPLTPMEALSAALTGEVERDDEPIPCTAVGPLGDLVARIRDPESRTPAPQPTALKATLRDYQKRGLAWLAEMCELGLGGCLADDMGLGKTITLIALHLHRQTGVATAGPTLVVCPASLLGNWQREAARFAPSTPVRRYHGGDRHLEDLARDEIVLVTYGVLRRDREVLAETAWSLIAADEAQHVKNPYTVTARHLRALPALARVALTGTPVENNLSELWAILDWTTPGLLGPLTAFRDRHARAVEAGEDPEAAERLSHLVRPFLLRRKKSDPGIAPELPAKTETDRVVALTAEQAGLYEAVVRETMTKIGESEGIARRGLVLKLLTALKQICNHPAQYLRQSTPLRGRSGKLDLLDELIDTITAEGESVLVFTQYKQMATLLERHLAERGVPTLFLHGGTPVAGREDMVERFQHGEVPVFLLSLKAAGTGLNLTRATHVVHYDRWWNPAVEDQATDRAYRIGQDKPVQVHKLLTEGTVEDKVAKLLESKRALADAVVGSGEAALTELSDTDLAELVALGRQS</sequence>
<dbReference type="InterPro" id="IPR001650">
    <property type="entry name" value="Helicase_C-like"/>
</dbReference>
<dbReference type="Proteomes" id="UP000181909">
    <property type="component" value="Unassembled WGS sequence"/>
</dbReference>
<evidence type="ECO:0000259" key="3">
    <source>
        <dbReference type="PROSITE" id="PS51194"/>
    </source>
</evidence>
<reference evidence="4 5" key="1">
    <citation type="submission" date="2016-11" db="EMBL/GenBank/DDBJ databases">
        <authorList>
            <person name="Jaros S."/>
            <person name="Januszkiewicz K."/>
            <person name="Wedrychowicz H."/>
        </authorList>
    </citation>
    <scope>NUCLEOTIDE SEQUENCE [LARGE SCALE GENOMIC DNA]</scope>
    <source>
        <strain evidence="4 5">OK807</strain>
    </source>
</reference>
<protein>
    <submittedName>
        <fullName evidence="4">Superfamily II DNA or RNA helicase, SNF2 family</fullName>
    </submittedName>
</protein>
<dbReference type="GO" id="GO:0005524">
    <property type="term" value="F:ATP binding"/>
    <property type="evidence" value="ECO:0007669"/>
    <property type="project" value="InterPro"/>
</dbReference>
<gene>
    <name evidence="4" type="ORF">SAMN02787144_102234</name>
</gene>
<dbReference type="FunFam" id="3.40.50.300:FF:000533">
    <property type="entry name" value="Helicase, Snf2 family"/>
    <property type="match status" value="1"/>
</dbReference>
<name>A0A1K2ET82_STRAR</name>
<dbReference type="InterPro" id="IPR038718">
    <property type="entry name" value="SNF2-like_sf"/>
</dbReference>
<evidence type="ECO:0000256" key="1">
    <source>
        <dbReference type="ARBA" id="ARBA00022801"/>
    </source>
</evidence>
<feature type="domain" description="Helicase C-terminal" evidence="3">
    <location>
        <begin position="811"/>
        <end position="965"/>
    </location>
</feature>
<dbReference type="InterPro" id="IPR000330">
    <property type="entry name" value="SNF2_N"/>
</dbReference>
<keyword evidence="4" id="KW-0067">ATP-binding</keyword>
<keyword evidence="1" id="KW-0378">Hydrolase</keyword>
<dbReference type="Pfam" id="PF00271">
    <property type="entry name" value="Helicase_C"/>
    <property type="match status" value="1"/>
</dbReference>
<dbReference type="GO" id="GO:0016787">
    <property type="term" value="F:hydrolase activity"/>
    <property type="evidence" value="ECO:0007669"/>
    <property type="project" value="UniProtKB-KW"/>
</dbReference>
<dbReference type="SMART" id="SM00487">
    <property type="entry name" value="DEXDc"/>
    <property type="match status" value="1"/>
</dbReference>
<dbReference type="GO" id="GO:0004386">
    <property type="term" value="F:helicase activity"/>
    <property type="evidence" value="ECO:0007669"/>
    <property type="project" value="UniProtKB-KW"/>
</dbReference>
<dbReference type="CDD" id="cd18793">
    <property type="entry name" value="SF2_C_SNF"/>
    <property type="match status" value="1"/>
</dbReference>
<dbReference type="Pfam" id="PF12419">
    <property type="entry name" value="DUF3670"/>
    <property type="match status" value="1"/>
</dbReference>
<dbReference type="SUPFAM" id="SSF52540">
    <property type="entry name" value="P-loop containing nucleoside triphosphate hydrolases"/>
    <property type="match status" value="2"/>
</dbReference>
<dbReference type="Gene3D" id="3.40.50.300">
    <property type="entry name" value="P-loop containing nucleotide triphosphate hydrolases"/>
    <property type="match status" value="1"/>
</dbReference>
<dbReference type="FunFam" id="3.40.50.10810:FF:000031">
    <property type="entry name" value="Helicase, SNF2/RAD54 family"/>
    <property type="match status" value="1"/>
</dbReference>
<evidence type="ECO:0000313" key="5">
    <source>
        <dbReference type="Proteomes" id="UP000181909"/>
    </source>
</evidence>
<dbReference type="Gene3D" id="3.40.50.10810">
    <property type="entry name" value="Tandem AAA-ATPase domain"/>
    <property type="match status" value="1"/>
</dbReference>
<dbReference type="InterPro" id="IPR014001">
    <property type="entry name" value="Helicase_ATP-bd"/>
</dbReference>
<proteinExistence type="predicted"/>
<dbReference type="AlphaFoldDB" id="A0A1K2ET82"/>
<dbReference type="InterPro" id="IPR049730">
    <property type="entry name" value="SNF2/RAD54-like_C"/>
</dbReference>
<dbReference type="STRING" id="1893.SAMN02787144_102234"/>
<accession>A0A1K2ET82</accession>
<dbReference type="InterPro" id="IPR027417">
    <property type="entry name" value="P-loop_NTPase"/>
</dbReference>
<dbReference type="SMART" id="SM00490">
    <property type="entry name" value="HELICc"/>
    <property type="match status" value="1"/>
</dbReference>
<dbReference type="InterPro" id="IPR022138">
    <property type="entry name" value="DUF3670"/>
</dbReference>